<proteinExistence type="predicted"/>
<protein>
    <submittedName>
        <fullName evidence="2">Uncharacterized protein</fullName>
    </submittedName>
</protein>
<dbReference type="OrthoDB" id="2661072at2759"/>
<gene>
    <name evidence="2" type="ORF">F5147DRAFT_654902</name>
</gene>
<dbReference type="RefSeq" id="XP_041290286.1">
    <property type="nucleotide sequence ID" value="XM_041433916.1"/>
</dbReference>
<comment type="caution">
    <text evidence="2">The sequence shown here is derived from an EMBL/GenBank/DDBJ whole genome shotgun (WGS) entry which is preliminary data.</text>
</comment>
<reference evidence="2" key="1">
    <citation type="journal article" date="2020" name="New Phytol.">
        <title>Comparative genomics reveals dynamic genome evolution in host specialist ectomycorrhizal fungi.</title>
        <authorList>
            <person name="Lofgren L.A."/>
            <person name="Nguyen N.H."/>
            <person name="Vilgalys R."/>
            <person name="Ruytinx J."/>
            <person name="Liao H.L."/>
            <person name="Branco S."/>
            <person name="Kuo A."/>
            <person name="LaButti K."/>
            <person name="Lipzen A."/>
            <person name="Andreopoulos W."/>
            <person name="Pangilinan J."/>
            <person name="Riley R."/>
            <person name="Hundley H."/>
            <person name="Na H."/>
            <person name="Barry K."/>
            <person name="Grigoriev I.V."/>
            <person name="Stajich J.E."/>
            <person name="Kennedy P.G."/>
        </authorList>
    </citation>
    <scope>NUCLEOTIDE SEQUENCE</scope>
    <source>
        <strain evidence="2">FC423</strain>
    </source>
</reference>
<feature type="compositionally biased region" description="Basic and acidic residues" evidence="1">
    <location>
        <begin position="1"/>
        <end position="10"/>
    </location>
</feature>
<organism evidence="2 3">
    <name type="scientific">Suillus discolor</name>
    <dbReference type="NCBI Taxonomy" id="1912936"/>
    <lineage>
        <taxon>Eukaryota</taxon>
        <taxon>Fungi</taxon>
        <taxon>Dikarya</taxon>
        <taxon>Basidiomycota</taxon>
        <taxon>Agaricomycotina</taxon>
        <taxon>Agaricomycetes</taxon>
        <taxon>Agaricomycetidae</taxon>
        <taxon>Boletales</taxon>
        <taxon>Suillineae</taxon>
        <taxon>Suillaceae</taxon>
        <taxon>Suillus</taxon>
    </lineage>
</organism>
<sequence length="308" mass="33585">MHTKRFEPYHRPSKHIRASENSSTAPLAKTMAVYFDESEAPHLSIVGNDVWMGSAMCIDSPNNHSTAGMSECQCALNMNVGTADEVPTLAVMLPADISMIGVTDDVTKNRATKDQSSSKRKVTQHLHKTVQNCIKCHCKIGHPTTDYLRMCIDTALQAALESVDIEDIMLGCDLKAANLMKKNAEGKQDSLITTDHAPAVTHIFNSVKCRLLCLGTASNPTSEASGMMYRAGPPGSMRVSIIQNVEPHKHGIFKQIVYSKCKEEQAKSVPHPWAILEEGTCVVNLHTSPLPIMNHGTVAIAVVQHCSE</sequence>
<dbReference type="AlphaFoldDB" id="A0A9P7F189"/>
<keyword evidence="3" id="KW-1185">Reference proteome</keyword>
<evidence type="ECO:0000256" key="1">
    <source>
        <dbReference type="SAM" id="MobiDB-lite"/>
    </source>
</evidence>
<evidence type="ECO:0000313" key="2">
    <source>
        <dbReference type="EMBL" id="KAG2102819.1"/>
    </source>
</evidence>
<name>A0A9P7F189_9AGAM</name>
<dbReference type="Proteomes" id="UP000823399">
    <property type="component" value="Unassembled WGS sequence"/>
</dbReference>
<accession>A0A9P7F189</accession>
<feature type="region of interest" description="Disordered" evidence="1">
    <location>
        <begin position="1"/>
        <end position="23"/>
    </location>
</feature>
<evidence type="ECO:0000313" key="3">
    <source>
        <dbReference type="Proteomes" id="UP000823399"/>
    </source>
</evidence>
<dbReference type="GeneID" id="64696175"/>
<dbReference type="EMBL" id="JABBWM010000046">
    <property type="protein sequence ID" value="KAG2102819.1"/>
    <property type="molecule type" value="Genomic_DNA"/>
</dbReference>